<comment type="caution">
    <text evidence="11">The sequence shown here is derived from an EMBL/GenBank/DDBJ whole genome shotgun (WGS) entry which is preliminary data.</text>
</comment>
<dbReference type="Proteomes" id="UP000027821">
    <property type="component" value="Unassembled WGS sequence"/>
</dbReference>
<dbReference type="Pfam" id="PF00271">
    <property type="entry name" value="Helicase_C"/>
    <property type="match status" value="1"/>
</dbReference>
<dbReference type="InterPro" id="IPR050079">
    <property type="entry name" value="DEAD_box_RNA_helicase"/>
</dbReference>
<accession>A0A074KR65</accession>
<dbReference type="InterPro" id="IPR011545">
    <property type="entry name" value="DEAD/DEAH_box_helicase_dom"/>
</dbReference>
<evidence type="ECO:0000256" key="7">
    <source>
        <dbReference type="RuleBase" id="RU000492"/>
    </source>
</evidence>
<evidence type="ECO:0000256" key="5">
    <source>
        <dbReference type="ARBA" id="ARBA00038437"/>
    </source>
</evidence>
<organism evidence="11 12">
    <name type="scientific">Anditalea andensis</name>
    <dbReference type="NCBI Taxonomy" id="1048983"/>
    <lineage>
        <taxon>Bacteria</taxon>
        <taxon>Pseudomonadati</taxon>
        <taxon>Bacteroidota</taxon>
        <taxon>Cytophagia</taxon>
        <taxon>Cytophagales</taxon>
        <taxon>Cytophagaceae</taxon>
        <taxon>Anditalea</taxon>
    </lineage>
</organism>
<proteinExistence type="inferred from homology"/>
<feature type="domain" description="DEAD-box RNA helicase Q" evidence="10">
    <location>
        <begin position="1"/>
        <end position="29"/>
    </location>
</feature>
<dbReference type="Pfam" id="PF00270">
    <property type="entry name" value="DEAD"/>
    <property type="match status" value="1"/>
</dbReference>
<feature type="domain" description="Helicase ATP-binding" evidence="8">
    <location>
        <begin position="32"/>
        <end position="207"/>
    </location>
</feature>
<protein>
    <submittedName>
        <fullName evidence="11">RNA helicase</fullName>
    </submittedName>
</protein>
<dbReference type="PROSITE" id="PS00039">
    <property type="entry name" value="DEAD_ATP_HELICASE"/>
    <property type="match status" value="1"/>
</dbReference>
<evidence type="ECO:0000256" key="4">
    <source>
        <dbReference type="ARBA" id="ARBA00022840"/>
    </source>
</evidence>
<keyword evidence="1 7" id="KW-0547">Nucleotide-binding</keyword>
<dbReference type="OrthoDB" id="974172at2"/>
<gene>
    <name evidence="11" type="ORF">EL17_17035</name>
</gene>
<evidence type="ECO:0000256" key="6">
    <source>
        <dbReference type="PROSITE-ProRule" id="PRU00552"/>
    </source>
</evidence>
<dbReference type="InterPro" id="IPR014001">
    <property type="entry name" value="Helicase_ATP-bd"/>
</dbReference>
<keyword evidence="2 7" id="KW-0378">Hydrolase</keyword>
<sequence length="380" mass="42227">MLFSDLGLSGPLVSALDKRSLTQPYPIQEKAIPALLKGRDVLGIAKTGSGKTLSYALPIIELLNKQKRVKSRNIKALVLVPSRELAIQVNEIFKELGRALNPPVLSMAVYGGVSIQPQMKHLYGTEVLVATPGRLLELIGNNAISMEGLLFLVLDEADKMLNVGFSGEMKALLGMIPQKRQTMLFSATLKESLKEINALVLNDPLMVEVEEKAEDVSGISQVAFKTTEERKGVLLRYLIKTREMKQVLVFTSSTKKADNVTTKLNKNGIEALAMHAKKSQNQRLDAINQFKAGKLRVLVATDLASRGLDILALPYVINYELPRSPLEFVHRIGRTGRAEATGEAITLLEDEDMHHWKVIQKKMKRYVEFVDTKDLDLHGY</sequence>
<dbReference type="SUPFAM" id="SSF52540">
    <property type="entry name" value="P-loop containing nucleoside triphosphate hydrolases"/>
    <property type="match status" value="1"/>
</dbReference>
<name>A0A074KR65_9BACT</name>
<evidence type="ECO:0000313" key="12">
    <source>
        <dbReference type="Proteomes" id="UP000027821"/>
    </source>
</evidence>
<dbReference type="CDD" id="cd18787">
    <property type="entry name" value="SF2_C_DEAD"/>
    <property type="match status" value="1"/>
</dbReference>
<dbReference type="InterPro" id="IPR044742">
    <property type="entry name" value="DEAD/DEAH_RhlB"/>
</dbReference>
<dbReference type="GO" id="GO:0003676">
    <property type="term" value="F:nucleic acid binding"/>
    <property type="evidence" value="ECO:0007669"/>
    <property type="project" value="InterPro"/>
</dbReference>
<dbReference type="Gene3D" id="3.40.50.300">
    <property type="entry name" value="P-loop containing nucleotide triphosphate hydrolases"/>
    <property type="match status" value="2"/>
</dbReference>
<evidence type="ECO:0000259" key="8">
    <source>
        <dbReference type="PROSITE" id="PS51192"/>
    </source>
</evidence>
<keyword evidence="4 7" id="KW-0067">ATP-binding</keyword>
<dbReference type="EMBL" id="JMIH01000024">
    <property type="protein sequence ID" value="KEO72446.1"/>
    <property type="molecule type" value="Genomic_DNA"/>
</dbReference>
<comment type="similarity">
    <text evidence="5 7">Belongs to the DEAD box helicase family.</text>
</comment>
<dbReference type="GO" id="GO:0005524">
    <property type="term" value="F:ATP binding"/>
    <property type="evidence" value="ECO:0007669"/>
    <property type="project" value="UniProtKB-KW"/>
</dbReference>
<dbReference type="SMART" id="SM00490">
    <property type="entry name" value="HELICc"/>
    <property type="match status" value="1"/>
</dbReference>
<feature type="short sequence motif" description="Q motif" evidence="6">
    <location>
        <begin position="1"/>
        <end position="29"/>
    </location>
</feature>
<dbReference type="AlphaFoldDB" id="A0A074KR65"/>
<keyword evidence="3 7" id="KW-0347">Helicase</keyword>
<dbReference type="InterPro" id="IPR000629">
    <property type="entry name" value="RNA-helicase_DEAD-box_CS"/>
</dbReference>
<dbReference type="PROSITE" id="PS51192">
    <property type="entry name" value="HELICASE_ATP_BIND_1"/>
    <property type="match status" value="1"/>
</dbReference>
<dbReference type="PROSITE" id="PS51194">
    <property type="entry name" value="HELICASE_CTER"/>
    <property type="match status" value="1"/>
</dbReference>
<evidence type="ECO:0000256" key="3">
    <source>
        <dbReference type="ARBA" id="ARBA00022806"/>
    </source>
</evidence>
<dbReference type="eggNOG" id="COG0513">
    <property type="taxonomic scope" value="Bacteria"/>
</dbReference>
<evidence type="ECO:0000259" key="10">
    <source>
        <dbReference type="PROSITE" id="PS51195"/>
    </source>
</evidence>
<reference evidence="11 12" key="1">
    <citation type="submission" date="2014-04" db="EMBL/GenBank/DDBJ databases">
        <title>Characterization and application of a salt tolerant electro-active bacterium.</title>
        <authorList>
            <person name="Yang L."/>
            <person name="Wei S."/>
            <person name="Tay Q.X.M."/>
        </authorList>
    </citation>
    <scope>NUCLEOTIDE SEQUENCE [LARGE SCALE GENOMIC DNA]</scope>
    <source>
        <strain evidence="11 12">LY1</strain>
    </source>
</reference>
<evidence type="ECO:0000256" key="2">
    <source>
        <dbReference type="ARBA" id="ARBA00022801"/>
    </source>
</evidence>
<dbReference type="GO" id="GO:0005829">
    <property type="term" value="C:cytosol"/>
    <property type="evidence" value="ECO:0007669"/>
    <property type="project" value="TreeGrafter"/>
</dbReference>
<dbReference type="PROSITE" id="PS51195">
    <property type="entry name" value="Q_MOTIF"/>
    <property type="match status" value="1"/>
</dbReference>
<evidence type="ECO:0000256" key="1">
    <source>
        <dbReference type="ARBA" id="ARBA00022741"/>
    </source>
</evidence>
<evidence type="ECO:0000259" key="9">
    <source>
        <dbReference type="PROSITE" id="PS51194"/>
    </source>
</evidence>
<dbReference type="PANTHER" id="PTHR47959:SF2">
    <property type="entry name" value="ATP-DEPENDENT RNA HELICASE DEAD BOX FAMILY"/>
    <property type="match status" value="1"/>
</dbReference>
<dbReference type="InterPro" id="IPR001650">
    <property type="entry name" value="Helicase_C-like"/>
</dbReference>
<dbReference type="GO" id="GO:0016787">
    <property type="term" value="F:hydrolase activity"/>
    <property type="evidence" value="ECO:0007669"/>
    <property type="project" value="UniProtKB-KW"/>
</dbReference>
<dbReference type="PANTHER" id="PTHR47959">
    <property type="entry name" value="ATP-DEPENDENT RNA HELICASE RHLE-RELATED"/>
    <property type="match status" value="1"/>
</dbReference>
<dbReference type="GO" id="GO:0003724">
    <property type="term" value="F:RNA helicase activity"/>
    <property type="evidence" value="ECO:0007669"/>
    <property type="project" value="InterPro"/>
</dbReference>
<dbReference type="RefSeq" id="WP_035076976.1">
    <property type="nucleotide sequence ID" value="NZ_JMIH01000024.1"/>
</dbReference>
<keyword evidence="12" id="KW-1185">Reference proteome</keyword>
<dbReference type="STRING" id="1048983.EL17_17035"/>
<dbReference type="InterPro" id="IPR027417">
    <property type="entry name" value="P-loop_NTPase"/>
</dbReference>
<evidence type="ECO:0000313" key="11">
    <source>
        <dbReference type="EMBL" id="KEO72446.1"/>
    </source>
</evidence>
<feature type="domain" description="Helicase C-terminal" evidence="9">
    <location>
        <begin position="233"/>
        <end position="378"/>
    </location>
</feature>
<dbReference type="InterPro" id="IPR014014">
    <property type="entry name" value="RNA_helicase_DEAD_Q_motif"/>
</dbReference>
<dbReference type="CDD" id="cd00268">
    <property type="entry name" value="DEADc"/>
    <property type="match status" value="1"/>
</dbReference>
<dbReference type="SMART" id="SM00487">
    <property type="entry name" value="DEXDc"/>
    <property type="match status" value="1"/>
</dbReference>